<evidence type="ECO:0000313" key="1">
    <source>
        <dbReference type="EMBL" id="WRQ88134.1"/>
    </source>
</evidence>
<accession>A0ABZ1CC23</accession>
<proteinExistence type="predicted"/>
<name>A0ABZ1CC23_9BACT</name>
<reference evidence="1 2" key="2">
    <citation type="submission" date="2023-12" db="EMBL/GenBank/DDBJ databases">
        <title>Description of an unclassified Opitutus bacterium of Verrucomicrobiota.</title>
        <authorList>
            <person name="Zhang D.-F."/>
        </authorList>
    </citation>
    <scope>NUCLEOTIDE SEQUENCE [LARGE SCALE GENOMIC DNA]</scope>
    <source>
        <strain evidence="1 2">WL0086</strain>
    </source>
</reference>
<dbReference type="Pfam" id="PF05635">
    <property type="entry name" value="23S_rRNA_IVP"/>
    <property type="match status" value="1"/>
</dbReference>
<dbReference type="RefSeq" id="WP_221028833.1">
    <property type="nucleotide sequence ID" value="NZ_CP139781.1"/>
</dbReference>
<dbReference type="Gene3D" id="1.20.1440.60">
    <property type="entry name" value="23S rRNA-intervening sequence"/>
    <property type="match status" value="1"/>
</dbReference>
<reference evidence="1 2" key="1">
    <citation type="submission" date="2021-08" db="EMBL/GenBank/DDBJ databases">
        <authorList>
            <person name="Zhang D."/>
            <person name="Zhang A."/>
            <person name="Wang L."/>
        </authorList>
    </citation>
    <scope>NUCLEOTIDE SEQUENCE [LARGE SCALE GENOMIC DNA]</scope>
    <source>
        <strain evidence="1 2">WL0086</strain>
    </source>
</reference>
<dbReference type="PANTHER" id="PTHR38471:SF2">
    <property type="entry name" value="FOUR HELIX BUNDLE PROTEIN"/>
    <property type="match status" value="1"/>
</dbReference>
<gene>
    <name evidence="1" type="ORF">K1X11_001860</name>
</gene>
<keyword evidence="2" id="KW-1185">Reference proteome</keyword>
<dbReference type="NCBIfam" id="TIGR02436">
    <property type="entry name" value="four helix bundle protein"/>
    <property type="match status" value="1"/>
</dbReference>
<protein>
    <submittedName>
        <fullName evidence="1">Four helix bundle protein</fullName>
    </submittedName>
</protein>
<dbReference type="CDD" id="cd16377">
    <property type="entry name" value="23S_rRNA_IVP_like"/>
    <property type="match status" value="1"/>
</dbReference>
<evidence type="ECO:0000313" key="2">
    <source>
        <dbReference type="Proteomes" id="UP000738431"/>
    </source>
</evidence>
<sequence>MKDYRDLEVWRRSHDLVLAVYRASQCFPNDERFGLTSQLRRSAASIPANLAEGCGRHSDAELARYVEISHGSASETEYHLLLARDLGFLEAGAHESLADEVGQIKRMLGSLFRRLRPASSDNS</sequence>
<organism evidence="1 2">
    <name type="scientific">Actomonas aquatica</name>
    <dbReference type="NCBI Taxonomy" id="2866162"/>
    <lineage>
        <taxon>Bacteria</taxon>
        <taxon>Pseudomonadati</taxon>
        <taxon>Verrucomicrobiota</taxon>
        <taxon>Opitutia</taxon>
        <taxon>Opitutales</taxon>
        <taxon>Opitutaceae</taxon>
        <taxon>Actomonas</taxon>
    </lineage>
</organism>
<dbReference type="InterPro" id="IPR036583">
    <property type="entry name" value="23S_rRNA_IVS_sf"/>
</dbReference>
<dbReference type="PANTHER" id="PTHR38471">
    <property type="entry name" value="FOUR HELIX BUNDLE PROTEIN"/>
    <property type="match status" value="1"/>
</dbReference>
<dbReference type="SUPFAM" id="SSF158446">
    <property type="entry name" value="IVS-encoded protein-like"/>
    <property type="match status" value="1"/>
</dbReference>
<dbReference type="EMBL" id="CP139781">
    <property type="protein sequence ID" value="WRQ88134.1"/>
    <property type="molecule type" value="Genomic_DNA"/>
</dbReference>
<dbReference type="Proteomes" id="UP000738431">
    <property type="component" value="Chromosome"/>
</dbReference>
<dbReference type="InterPro" id="IPR012657">
    <property type="entry name" value="23S_rRNA-intervening_sequence"/>
</dbReference>